<evidence type="ECO:0000313" key="1">
    <source>
        <dbReference type="EMBL" id="AIA55793.1"/>
    </source>
</evidence>
<sequence>MNAVVQSKKSQSITTVPVLEMSEQELISVLENSIYPGASRESIKMAISYCAAAKLDPLQKPVHIVPMWDTKAKRMRDVIMPGIGLYRTQAARSGEYAGVSEPEFGEDVTENIGGVTVTYPKWCKATVKRRLPSGEIVEFSAKEFWKENYAVKGGQEKSIAPNAMWAKRPYGQLAKCAEAQALRKAFPELGAQPTAEEMQGSTIETSEVIDGQTGEIIQVQKSPARPALEPYSQEHFEQNFPKWKDLVESGKRSAEDILAMIRSKATLTEEQEAAIRALGETANDFAEIAEG</sequence>
<protein>
    <recommendedName>
        <fullName evidence="3">Phage recombination protein Bet</fullName>
    </recommendedName>
</protein>
<dbReference type="InterPro" id="IPR018330">
    <property type="entry name" value="RecT_fam"/>
</dbReference>
<evidence type="ECO:0008006" key="3">
    <source>
        <dbReference type="Google" id="ProtNLM"/>
    </source>
</evidence>
<dbReference type="NCBIfam" id="TIGR01913">
    <property type="entry name" value="bet_lambda"/>
    <property type="match status" value="1"/>
</dbReference>
<name>A0A059ZWI2_ACICK</name>
<dbReference type="GO" id="GO:0003677">
    <property type="term" value="F:DNA binding"/>
    <property type="evidence" value="ECO:0007669"/>
    <property type="project" value="InterPro"/>
</dbReference>
<dbReference type="InterPro" id="IPR010183">
    <property type="entry name" value="Phage_lambda_Bet"/>
</dbReference>
<evidence type="ECO:0000313" key="2">
    <source>
        <dbReference type="Proteomes" id="UP000005522"/>
    </source>
</evidence>
<dbReference type="GO" id="GO:0006310">
    <property type="term" value="P:DNA recombination"/>
    <property type="evidence" value="ECO:0007669"/>
    <property type="project" value="InterPro"/>
</dbReference>
<dbReference type="KEGG" id="acz:Acaty_c1934"/>
<proteinExistence type="predicted"/>
<reference evidence="1 2" key="1">
    <citation type="journal article" date="2009" name="J. Bacteriol.">
        <title>Draft genome sequence of the extremely acidophilic bacterium Acidithiobacillus caldus ATCC 51756 reveals metabolic versatility in the genus Acidithiobacillus.</title>
        <authorList>
            <person name="Valdes J."/>
            <person name="Quatrini R."/>
            <person name="Hallberg K."/>
            <person name="Dopson M."/>
            <person name="Valenzuela P.D."/>
            <person name="Holmes D.S."/>
        </authorList>
    </citation>
    <scope>NUCLEOTIDE SEQUENCE [LARGE SCALE GENOMIC DNA]</scope>
    <source>
        <strain evidence="2">ATCC 51756 / DSM 8584 / KU</strain>
    </source>
</reference>
<dbReference type="HOGENOM" id="CLU_072329_0_0_6"/>
<accession>A0A059ZWI2</accession>
<dbReference type="Pfam" id="PF03837">
    <property type="entry name" value="RecT"/>
    <property type="match status" value="1"/>
</dbReference>
<gene>
    <name evidence="1" type="ORF">Acaty_c1934</name>
</gene>
<dbReference type="RefSeq" id="WP_004873078.1">
    <property type="nucleotide sequence ID" value="NZ_CP005986.1"/>
</dbReference>
<organism evidence="1 2">
    <name type="scientific">Acidithiobacillus caldus (strain ATCC 51756 / DSM 8584 / KU)</name>
    <dbReference type="NCBI Taxonomy" id="637389"/>
    <lineage>
        <taxon>Bacteria</taxon>
        <taxon>Pseudomonadati</taxon>
        <taxon>Pseudomonadota</taxon>
        <taxon>Acidithiobacillia</taxon>
        <taxon>Acidithiobacillales</taxon>
        <taxon>Acidithiobacillaceae</taxon>
        <taxon>Acidithiobacillus</taxon>
    </lineage>
</organism>
<dbReference type="EMBL" id="CP005986">
    <property type="protein sequence ID" value="AIA55793.1"/>
    <property type="molecule type" value="Genomic_DNA"/>
</dbReference>
<dbReference type="Proteomes" id="UP000005522">
    <property type="component" value="Chromosome"/>
</dbReference>
<dbReference type="AlphaFoldDB" id="A0A059ZWI2"/>
<dbReference type="eggNOG" id="ENOG502ZASF">
    <property type="taxonomic scope" value="Bacteria"/>
</dbReference>